<dbReference type="GO" id="GO:0005829">
    <property type="term" value="C:cytosol"/>
    <property type="evidence" value="ECO:0007669"/>
    <property type="project" value="TreeGrafter"/>
</dbReference>
<dbReference type="Gene3D" id="3.20.20.30">
    <property type="entry name" value="Luciferase-like domain"/>
    <property type="match status" value="1"/>
</dbReference>
<organism evidence="3 4">
    <name type="scientific">Ancrocorticia populi</name>
    <dbReference type="NCBI Taxonomy" id="2175228"/>
    <lineage>
        <taxon>Bacteria</taxon>
        <taxon>Bacillati</taxon>
        <taxon>Actinomycetota</taxon>
        <taxon>Actinomycetes</taxon>
        <taxon>Actinomycetales</taxon>
        <taxon>Actinomycetaceae</taxon>
        <taxon>Ancrocorticia</taxon>
    </lineage>
</organism>
<protein>
    <submittedName>
        <fullName evidence="3">LLM class flavin-dependent oxidoreductase</fullName>
    </submittedName>
</protein>
<keyword evidence="4" id="KW-1185">Reference proteome</keyword>
<dbReference type="OrthoDB" id="9780518at2"/>
<dbReference type="InterPro" id="IPR036661">
    <property type="entry name" value="Luciferase-like_sf"/>
</dbReference>
<accession>A0A2V1K877</accession>
<dbReference type="PANTHER" id="PTHR30137">
    <property type="entry name" value="LUCIFERASE-LIKE MONOOXYGENASE"/>
    <property type="match status" value="1"/>
</dbReference>
<reference evidence="4" key="1">
    <citation type="submission" date="2018-05" db="EMBL/GenBank/DDBJ databases">
        <authorList>
            <person name="Li Y."/>
        </authorList>
    </citation>
    <scope>NUCLEOTIDE SEQUENCE [LARGE SCALE GENOMIC DNA]</scope>
    <source>
        <strain evidence="4">sk1b4</strain>
    </source>
</reference>
<dbReference type="AlphaFoldDB" id="A0A2V1K877"/>
<gene>
    <name evidence="3" type="ORF">DD236_04650</name>
</gene>
<dbReference type="EMBL" id="QETB01000001">
    <property type="protein sequence ID" value="PWF27668.1"/>
    <property type="molecule type" value="Genomic_DNA"/>
</dbReference>
<dbReference type="PANTHER" id="PTHR30137:SF6">
    <property type="entry name" value="LUCIFERASE-LIKE MONOOXYGENASE"/>
    <property type="match status" value="1"/>
</dbReference>
<dbReference type="NCBIfam" id="TIGR03558">
    <property type="entry name" value="oxido_grp_1"/>
    <property type="match status" value="1"/>
</dbReference>
<dbReference type="SUPFAM" id="SSF51679">
    <property type="entry name" value="Bacterial luciferase-like"/>
    <property type="match status" value="1"/>
</dbReference>
<dbReference type="CDD" id="cd00347">
    <property type="entry name" value="Flavin_utilizing_monoxygenases"/>
    <property type="match status" value="1"/>
</dbReference>
<sequence length="349" mass="37306">MKLSVLDLIPLRRGQTSRDALLASQALAREADRLGYTRYWVAEHHNMEAIVSTVPAVLIPFLAEGTSQIRFGSGGVMLANHAPFAVAEQFALLSEMMPGRVDLGLGRAPGSDQLTAAVLRQALPGDGVQNYVRDVTLLRELLGGGETPVGERVHVEISGRPFDLSATPAMSTAPDIWLLGSSAYSAEAAGQLGLPYVFANHFGMPGIDETLRLYRESFVPSASFPEPKTLVPVNVVVAENAEEANKLALPQKLSNARLRSGGKMEPQATVDEMENYDWAAREFMAPAPGPDSMFVGTPEHVAEGISALAARLGADEVMVSPVAGAYAGDDVDRGARREESLRLLAGELF</sequence>
<feature type="domain" description="Luciferase-like" evidence="2">
    <location>
        <begin position="2"/>
        <end position="315"/>
    </location>
</feature>
<comment type="caution">
    <text evidence="3">The sequence shown here is derived from an EMBL/GenBank/DDBJ whole genome shotgun (WGS) entry which is preliminary data.</text>
</comment>
<evidence type="ECO:0000313" key="3">
    <source>
        <dbReference type="EMBL" id="PWF27668.1"/>
    </source>
</evidence>
<dbReference type="Proteomes" id="UP000245283">
    <property type="component" value="Unassembled WGS sequence"/>
</dbReference>
<dbReference type="InterPro" id="IPR011251">
    <property type="entry name" value="Luciferase-like_dom"/>
</dbReference>
<comment type="similarity">
    <text evidence="1">To bacterial alkanal monooxygenase alpha and beta chains.</text>
</comment>
<dbReference type="RefSeq" id="WP_109093164.1">
    <property type="nucleotide sequence ID" value="NZ_CAMELQ010000031.1"/>
</dbReference>
<evidence type="ECO:0000256" key="1">
    <source>
        <dbReference type="ARBA" id="ARBA00007789"/>
    </source>
</evidence>
<dbReference type="InterPro" id="IPR019949">
    <property type="entry name" value="CmoO-like"/>
</dbReference>
<dbReference type="GO" id="GO:0016705">
    <property type="term" value="F:oxidoreductase activity, acting on paired donors, with incorporation or reduction of molecular oxygen"/>
    <property type="evidence" value="ECO:0007669"/>
    <property type="project" value="InterPro"/>
</dbReference>
<proteinExistence type="predicted"/>
<evidence type="ECO:0000313" key="4">
    <source>
        <dbReference type="Proteomes" id="UP000245283"/>
    </source>
</evidence>
<dbReference type="Pfam" id="PF00296">
    <property type="entry name" value="Bac_luciferase"/>
    <property type="match status" value="1"/>
</dbReference>
<dbReference type="InterPro" id="IPR050766">
    <property type="entry name" value="Bact_Lucif_Oxidored"/>
</dbReference>
<name>A0A2V1K877_9ACTO</name>
<evidence type="ECO:0000259" key="2">
    <source>
        <dbReference type="Pfam" id="PF00296"/>
    </source>
</evidence>